<keyword evidence="5" id="KW-1185">Reference proteome</keyword>
<accession>A0A815WX26</accession>
<reference evidence="3" key="1">
    <citation type="submission" date="2021-02" db="EMBL/GenBank/DDBJ databases">
        <authorList>
            <person name="Nowell W R."/>
        </authorList>
    </citation>
    <scope>NUCLEOTIDE SEQUENCE</scope>
</reference>
<dbReference type="EMBL" id="CAJNOJ010001243">
    <property type="protein sequence ID" value="CAF1547319.1"/>
    <property type="molecule type" value="Genomic_DNA"/>
</dbReference>
<keyword evidence="2" id="KW-0472">Membrane</keyword>
<dbReference type="AlphaFoldDB" id="A0A815WX26"/>
<dbReference type="OrthoDB" id="10049726at2759"/>
<evidence type="ECO:0000313" key="5">
    <source>
        <dbReference type="Proteomes" id="UP000663828"/>
    </source>
</evidence>
<dbReference type="Proteomes" id="UP000663828">
    <property type="component" value="Unassembled WGS sequence"/>
</dbReference>
<evidence type="ECO:0000256" key="2">
    <source>
        <dbReference type="SAM" id="Phobius"/>
    </source>
</evidence>
<feature type="compositionally biased region" description="Polar residues" evidence="1">
    <location>
        <begin position="7"/>
        <end position="26"/>
    </location>
</feature>
<name>A0A815WX26_ADIRI</name>
<organism evidence="3 6">
    <name type="scientific">Adineta ricciae</name>
    <name type="common">Rotifer</name>
    <dbReference type="NCBI Taxonomy" id="249248"/>
    <lineage>
        <taxon>Eukaryota</taxon>
        <taxon>Metazoa</taxon>
        <taxon>Spiralia</taxon>
        <taxon>Gnathifera</taxon>
        <taxon>Rotifera</taxon>
        <taxon>Eurotatoria</taxon>
        <taxon>Bdelloidea</taxon>
        <taxon>Adinetida</taxon>
        <taxon>Adinetidae</taxon>
        <taxon>Adineta</taxon>
    </lineage>
</organism>
<protein>
    <submittedName>
        <fullName evidence="3">Uncharacterized protein</fullName>
    </submittedName>
</protein>
<feature type="transmembrane region" description="Helical" evidence="2">
    <location>
        <begin position="69"/>
        <end position="89"/>
    </location>
</feature>
<dbReference type="Proteomes" id="UP000663852">
    <property type="component" value="Unassembled WGS sequence"/>
</dbReference>
<comment type="caution">
    <text evidence="3">The sequence shown here is derived from an EMBL/GenBank/DDBJ whole genome shotgun (WGS) entry which is preliminary data.</text>
</comment>
<evidence type="ECO:0000313" key="3">
    <source>
        <dbReference type="EMBL" id="CAF1547319.1"/>
    </source>
</evidence>
<keyword evidence="2" id="KW-0812">Transmembrane</keyword>
<sequence>MIKASALLNSSPSPISSGVETMNADQGNDDDGRLTLDTVLSTSSGHKKCVACRIDVSSSMETMPKLARLDLLVLTFSFCIVFLLLLILIQESQLASYLDFDNRFLTDEDYEAWRGWTIEQFDQMFDQISMYLHSSYNRTSRNAFAIFWIKVKTNLSFRQIDSLFNFDGDMESRQRRTAEAFDSVAQLMLTHFVPNHLSIGHITQKLSAQSLTGFKMGNTIQLEKLSTHRMVNLFPSVHSYLFKLKLLKITYYSQ</sequence>
<proteinExistence type="predicted"/>
<feature type="region of interest" description="Disordered" evidence="1">
    <location>
        <begin position="1"/>
        <end position="30"/>
    </location>
</feature>
<keyword evidence="2" id="KW-1133">Transmembrane helix</keyword>
<evidence type="ECO:0000313" key="4">
    <source>
        <dbReference type="EMBL" id="CAF1640635.1"/>
    </source>
</evidence>
<dbReference type="EMBL" id="CAJNOR010009055">
    <property type="protein sequence ID" value="CAF1640635.1"/>
    <property type="molecule type" value="Genomic_DNA"/>
</dbReference>
<gene>
    <name evidence="3" type="ORF">EDS130_LOCUS45745</name>
    <name evidence="4" type="ORF">XAT740_LOCUS53252</name>
</gene>
<evidence type="ECO:0000256" key="1">
    <source>
        <dbReference type="SAM" id="MobiDB-lite"/>
    </source>
</evidence>
<evidence type="ECO:0000313" key="6">
    <source>
        <dbReference type="Proteomes" id="UP000663852"/>
    </source>
</evidence>